<gene>
    <name evidence="2" type="ORF">EHV15_13075</name>
</gene>
<keyword evidence="1" id="KW-0472">Membrane</keyword>
<comment type="caution">
    <text evidence="2">The sequence shown here is derived from an EMBL/GenBank/DDBJ whole genome shotgun (WGS) entry which is preliminary data.</text>
</comment>
<dbReference type="Proteomes" id="UP000267017">
    <property type="component" value="Unassembled WGS sequence"/>
</dbReference>
<organism evidence="2 3">
    <name type="scientific">Paenibacillus oralis</name>
    <dbReference type="NCBI Taxonomy" id="2490856"/>
    <lineage>
        <taxon>Bacteria</taxon>
        <taxon>Bacillati</taxon>
        <taxon>Bacillota</taxon>
        <taxon>Bacilli</taxon>
        <taxon>Bacillales</taxon>
        <taxon>Paenibacillaceae</taxon>
        <taxon>Paenibacillus</taxon>
    </lineage>
</organism>
<proteinExistence type="predicted"/>
<evidence type="ECO:0000313" key="3">
    <source>
        <dbReference type="Proteomes" id="UP000267017"/>
    </source>
</evidence>
<dbReference type="AlphaFoldDB" id="A0A3P3U075"/>
<reference evidence="2 3" key="1">
    <citation type="submission" date="2018-11" db="EMBL/GenBank/DDBJ databases">
        <title>Genome sequencing of Paenibacillus sp. KCOM 3021 (= ChDC PVNT-B20).</title>
        <authorList>
            <person name="Kook J.-K."/>
            <person name="Park S.-N."/>
            <person name="Lim Y.K."/>
        </authorList>
    </citation>
    <scope>NUCLEOTIDE SEQUENCE [LARGE SCALE GENOMIC DNA]</scope>
    <source>
        <strain evidence="2 3">KCOM 3021</strain>
    </source>
</reference>
<evidence type="ECO:0000256" key="1">
    <source>
        <dbReference type="SAM" id="Phobius"/>
    </source>
</evidence>
<protein>
    <submittedName>
        <fullName evidence="2">Uncharacterized protein</fullName>
    </submittedName>
</protein>
<evidence type="ECO:0000313" key="2">
    <source>
        <dbReference type="EMBL" id="RRJ63757.1"/>
    </source>
</evidence>
<keyword evidence="1" id="KW-0812">Transmembrane</keyword>
<accession>A0A3P3U075</accession>
<sequence>MLLQIMLVAIFLTCLYFLFRALISAAWFEKLAKRQSKRFNHNSEDYLYMNDDENNRDRN</sequence>
<dbReference type="EMBL" id="RRCN01000001">
    <property type="protein sequence ID" value="RRJ63757.1"/>
    <property type="molecule type" value="Genomic_DNA"/>
</dbReference>
<keyword evidence="3" id="KW-1185">Reference proteome</keyword>
<feature type="transmembrane region" description="Helical" evidence="1">
    <location>
        <begin position="6"/>
        <end position="28"/>
    </location>
</feature>
<keyword evidence="1" id="KW-1133">Transmembrane helix</keyword>
<dbReference type="RefSeq" id="WP_128631590.1">
    <property type="nucleotide sequence ID" value="NZ_RRCN01000001.1"/>
</dbReference>
<name>A0A3P3U075_9BACL</name>